<dbReference type="InterPro" id="IPR002044">
    <property type="entry name" value="CBM20"/>
</dbReference>
<evidence type="ECO:0000259" key="10">
    <source>
        <dbReference type="PROSITE" id="PS51166"/>
    </source>
</evidence>
<dbReference type="InterPro" id="IPR023828">
    <property type="entry name" value="Peptidase_S8_Ser-AS"/>
</dbReference>
<evidence type="ECO:0000256" key="2">
    <source>
        <dbReference type="ARBA" id="ARBA00011073"/>
    </source>
</evidence>
<dbReference type="InterPro" id="IPR015500">
    <property type="entry name" value="Peptidase_S8_subtilisin-rel"/>
</dbReference>
<gene>
    <name evidence="11" type="ORF">Ani05nite_59760</name>
</gene>
<dbReference type="GO" id="GO:0005975">
    <property type="term" value="P:carbohydrate metabolic process"/>
    <property type="evidence" value="ECO:0007669"/>
    <property type="project" value="UniProtKB-ARBA"/>
</dbReference>
<evidence type="ECO:0000256" key="1">
    <source>
        <dbReference type="ARBA" id="ARBA00000548"/>
    </source>
</evidence>
<dbReference type="GO" id="GO:0004556">
    <property type="term" value="F:alpha-amylase activity"/>
    <property type="evidence" value="ECO:0007669"/>
    <property type="project" value="UniProtKB-EC"/>
</dbReference>
<feature type="domain" description="CBM20" evidence="10">
    <location>
        <begin position="714"/>
        <end position="815"/>
    </location>
</feature>
<feature type="active site" description="Charge relay system" evidence="8 9">
    <location>
        <position position="162"/>
    </location>
</feature>
<evidence type="ECO:0000313" key="11">
    <source>
        <dbReference type="EMBL" id="GIE52442.1"/>
    </source>
</evidence>
<keyword evidence="4 9" id="KW-0645">Protease</keyword>
<evidence type="ECO:0000256" key="9">
    <source>
        <dbReference type="PROSITE-ProRule" id="PRU01240"/>
    </source>
</evidence>
<dbReference type="Pfam" id="PF13620">
    <property type="entry name" value="CarboxypepD_reg"/>
    <property type="match status" value="1"/>
</dbReference>
<evidence type="ECO:0000313" key="12">
    <source>
        <dbReference type="Proteomes" id="UP000647172"/>
    </source>
</evidence>
<reference evidence="11" key="1">
    <citation type="submission" date="2021-01" db="EMBL/GenBank/DDBJ databases">
        <title>Whole genome shotgun sequence of Actinoplanes nipponensis NBRC 14063.</title>
        <authorList>
            <person name="Komaki H."/>
            <person name="Tamura T."/>
        </authorList>
    </citation>
    <scope>NUCLEOTIDE SEQUENCE</scope>
    <source>
        <strain evidence="11">NBRC 14063</strain>
    </source>
</reference>
<name>A0A919JN80_9ACTN</name>
<evidence type="ECO:0000256" key="4">
    <source>
        <dbReference type="ARBA" id="ARBA00022670"/>
    </source>
</evidence>
<dbReference type="PANTHER" id="PTHR43806">
    <property type="entry name" value="PEPTIDASE S8"/>
    <property type="match status" value="1"/>
</dbReference>
<dbReference type="Gene3D" id="2.60.40.10">
    <property type="entry name" value="Immunoglobulins"/>
    <property type="match status" value="1"/>
</dbReference>
<evidence type="ECO:0000256" key="6">
    <source>
        <dbReference type="ARBA" id="ARBA00022825"/>
    </source>
</evidence>
<comment type="caution">
    <text evidence="11">The sequence shown here is derived from an EMBL/GenBank/DDBJ whole genome shotgun (WGS) entry which is preliminary data.</text>
</comment>
<evidence type="ECO:0000256" key="5">
    <source>
        <dbReference type="ARBA" id="ARBA00022801"/>
    </source>
</evidence>
<evidence type="ECO:0000256" key="8">
    <source>
        <dbReference type="PIRSR" id="PIRSR615500-1"/>
    </source>
</evidence>
<dbReference type="SUPFAM" id="SSF52743">
    <property type="entry name" value="Subtilisin-like"/>
    <property type="match status" value="1"/>
</dbReference>
<dbReference type="Pfam" id="PF00686">
    <property type="entry name" value="CBM_20"/>
    <property type="match status" value="1"/>
</dbReference>
<comment type="similarity">
    <text evidence="2 9">Belongs to the peptidase S8 family.</text>
</comment>
<organism evidence="11 12">
    <name type="scientific">Actinoplanes nipponensis</name>
    <dbReference type="NCBI Taxonomy" id="135950"/>
    <lineage>
        <taxon>Bacteria</taxon>
        <taxon>Bacillati</taxon>
        <taxon>Actinomycetota</taxon>
        <taxon>Actinomycetes</taxon>
        <taxon>Micromonosporales</taxon>
        <taxon>Micromonosporaceae</taxon>
        <taxon>Actinoplanes</taxon>
    </lineage>
</organism>
<dbReference type="Pfam" id="PF00082">
    <property type="entry name" value="Peptidase_S8"/>
    <property type="match status" value="1"/>
</dbReference>
<evidence type="ECO:0000256" key="7">
    <source>
        <dbReference type="ARBA" id="ARBA00030238"/>
    </source>
</evidence>
<dbReference type="PRINTS" id="PR00723">
    <property type="entry name" value="SUBTILISIN"/>
</dbReference>
<dbReference type="InterPro" id="IPR013784">
    <property type="entry name" value="Carb-bd-like_fold"/>
</dbReference>
<dbReference type="InterPro" id="IPR036852">
    <property type="entry name" value="Peptidase_S8/S53_dom_sf"/>
</dbReference>
<sequence length="816" mass="83348">MLVVLGGVTGGPPPAHADPGKVDPRVRAQLAGGATATFWVTLDAPPDPARGTDVFRARTAQAEQSQAGLRRYLRKQRADFTPFWIVDTIRVTGNAELAAAIAARPDVSAVLPDRSVPAPRPAPGTAVAATGDAEWNIDRIGAPRVWSDLADDGAGIVVANIDTGVQADHPALAASYRGRAADGSVTHDYNWFDPTGLCPGAGPCDTDGHGTHTMGTMVGRADGAGIGVAPGARWIAAKGCESSSCSAAALLAAGQWILAPTDSAGRNPRPDLAPDVVNNSWGGAGFDPWYQQIVAAWVAAGIFPAFSAGNTGPACATGGTPGVYAASYASGALDRNDTAAAFSSRGGGENGETKPDVAAPGVDVRSSVPGGYAVLSGTSMASPHTAGTVALLWSKVPALRHDVAATRQILDATAVDTADSSCGGDPEDNNVYGEGRLDAYAAVSRALHPPPRATLSGSVTGPDGPVAGASVVLRGAGAATRTDADGRYRLTAPQGAYVLRVVPVEGCLGAAERRLELSGETRADVALAPRTDAAGHTCAPVAAAYRAGAERVEVSGDDATAELTLPFAFDHYGVRATRVWVSSNGLLSFGGPETGFANRPAPDPAAPNAALYALWDDLFIDDQAGVYTSAAPDSFVVEWRNLAFFADRGQRVSFSAELRPDGSVTYGYRGLTGDLADGRSATIGIESADGRDGLTFASDTAGAVREGAGVAFRPPAGGVVRATFHVTAQTTWGQQVLVVGDVPALGGWDPARGLALDASGYPVWSGGTGLPPGTAVAYKYVLRNSDGSVTWEGGANRTTVTPPTGIFEAHDVFGEH</sequence>
<dbReference type="Proteomes" id="UP000647172">
    <property type="component" value="Unassembled WGS sequence"/>
</dbReference>
<comment type="catalytic activity">
    <reaction evidence="1">
        <text>Endohydrolysis of (1-&gt;4)-alpha-D-glucosidic linkages in polysaccharides containing three or more (1-&gt;4)-alpha-linked D-glucose units.</text>
        <dbReference type="EC" id="3.2.1.1"/>
    </reaction>
</comment>
<dbReference type="SUPFAM" id="SSF49452">
    <property type="entry name" value="Starch-binding domain-like"/>
    <property type="match status" value="2"/>
</dbReference>
<protein>
    <recommendedName>
        <fullName evidence="3">alpha-amylase</fullName>
        <ecNumber evidence="3">3.2.1.1</ecNumber>
    </recommendedName>
    <alternativeName>
        <fullName evidence="7">1,4-alpha-D-glucan glucanohydrolase</fullName>
    </alternativeName>
</protein>
<dbReference type="GO" id="GO:0004252">
    <property type="term" value="F:serine-type endopeptidase activity"/>
    <property type="evidence" value="ECO:0007669"/>
    <property type="project" value="UniProtKB-UniRule"/>
</dbReference>
<dbReference type="GO" id="GO:0006508">
    <property type="term" value="P:proteolysis"/>
    <property type="evidence" value="ECO:0007669"/>
    <property type="project" value="UniProtKB-KW"/>
</dbReference>
<dbReference type="PROSITE" id="PS00138">
    <property type="entry name" value="SUBTILASE_SER"/>
    <property type="match status" value="1"/>
</dbReference>
<dbReference type="EC" id="3.2.1.1" evidence="3"/>
<dbReference type="EMBL" id="BOMQ01000070">
    <property type="protein sequence ID" value="GIE52442.1"/>
    <property type="molecule type" value="Genomic_DNA"/>
</dbReference>
<accession>A0A919JN80</accession>
<dbReference type="InterPro" id="IPR050131">
    <property type="entry name" value="Peptidase_S8_subtilisin-like"/>
</dbReference>
<keyword evidence="5 9" id="KW-0378">Hydrolase</keyword>
<proteinExistence type="inferred from homology"/>
<dbReference type="GO" id="GO:2001070">
    <property type="term" value="F:starch binding"/>
    <property type="evidence" value="ECO:0007669"/>
    <property type="project" value="InterPro"/>
</dbReference>
<dbReference type="Gene3D" id="3.40.50.200">
    <property type="entry name" value="Peptidase S8/S53 domain"/>
    <property type="match status" value="1"/>
</dbReference>
<keyword evidence="6 9" id="KW-0720">Serine protease</keyword>
<dbReference type="PROSITE" id="PS51166">
    <property type="entry name" value="CBM20"/>
    <property type="match status" value="1"/>
</dbReference>
<feature type="active site" description="Charge relay system" evidence="8 9">
    <location>
        <position position="379"/>
    </location>
</feature>
<dbReference type="InterPro" id="IPR013783">
    <property type="entry name" value="Ig-like_fold"/>
</dbReference>
<dbReference type="PROSITE" id="PS51892">
    <property type="entry name" value="SUBTILASE"/>
    <property type="match status" value="1"/>
</dbReference>
<dbReference type="Gene3D" id="2.60.40.1120">
    <property type="entry name" value="Carboxypeptidase-like, regulatory domain"/>
    <property type="match status" value="1"/>
</dbReference>
<keyword evidence="12" id="KW-1185">Reference proteome</keyword>
<dbReference type="SMART" id="SM01065">
    <property type="entry name" value="CBM_2"/>
    <property type="match status" value="1"/>
</dbReference>
<dbReference type="PANTHER" id="PTHR43806:SF67">
    <property type="entry name" value="EGF-LIKE DOMAIN-CONTAINING PROTEIN"/>
    <property type="match status" value="1"/>
</dbReference>
<dbReference type="AlphaFoldDB" id="A0A919JN80"/>
<evidence type="ECO:0000256" key="3">
    <source>
        <dbReference type="ARBA" id="ARBA00012595"/>
    </source>
</evidence>
<dbReference type="InterPro" id="IPR000209">
    <property type="entry name" value="Peptidase_S8/S53_dom"/>
</dbReference>
<feature type="active site" description="Charge relay system" evidence="8 9">
    <location>
        <position position="209"/>
    </location>
</feature>